<dbReference type="EMBL" id="VIRS01000015">
    <property type="protein sequence ID" value="TQS43008.1"/>
    <property type="molecule type" value="Genomic_DNA"/>
</dbReference>
<dbReference type="PANTHER" id="PTHR34310:SF9">
    <property type="entry name" value="BLR5716 PROTEIN"/>
    <property type="match status" value="1"/>
</dbReference>
<keyword evidence="3" id="KW-1185">Reference proteome</keyword>
<proteinExistence type="predicted"/>
<dbReference type="RefSeq" id="WP_142706494.1">
    <property type="nucleotide sequence ID" value="NZ_VIRS01000015.1"/>
</dbReference>
<sequence>MTISRRHPVPDDELTYEPSERRVRGTVGSTTVIDSANPILVWDPGHPVPRYVFPREDVRTDLLVPAADGYDLVIDGHRRAGIASDVPEFDGYLAFDWFRRTEPGIEHWYEEDEEIFVHPRDPYKRVDALPSSRHVQVSIDGVPVADSHHPVLVFETRLPIRYYLPRADVDFSRLDKSELRTGCPYKGTAVYWSVPGGPENIAWSYPDPVRAVTPIADLVAFYNEEVDLVVDGKPLERPLTVFSRAAPE</sequence>
<reference evidence="2 3" key="1">
    <citation type="submission" date="2019-07" db="EMBL/GenBank/DDBJ databases">
        <title>Cryptosporangium phraense sp. nov., isolated from plant litter.</title>
        <authorList>
            <person name="Suriyachadkun C."/>
        </authorList>
    </citation>
    <scope>NUCLEOTIDE SEQUENCE [LARGE SCALE GENOMIC DNA]</scope>
    <source>
        <strain evidence="2 3">A-T 5661</strain>
    </source>
</reference>
<dbReference type="InterPro" id="IPR038694">
    <property type="entry name" value="DUF427_sf"/>
</dbReference>
<dbReference type="Pfam" id="PF04248">
    <property type="entry name" value="NTP_transf_9"/>
    <property type="match status" value="1"/>
</dbReference>
<evidence type="ECO:0000313" key="3">
    <source>
        <dbReference type="Proteomes" id="UP000317982"/>
    </source>
</evidence>
<dbReference type="AlphaFoldDB" id="A0A545ANU9"/>
<dbReference type="PANTHER" id="PTHR34310">
    <property type="entry name" value="DUF427 DOMAIN PROTEIN (AFU_ORTHOLOGUE AFUA_3G02220)"/>
    <property type="match status" value="1"/>
</dbReference>
<gene>
    <name evidence="2" type="ORF">FL583_21465</name>
</gene>
<name>A0A545ANU9_9ACTN</name>
<dbReference type="InterPro" id="IPR007361">
    <property type="entry name" value="DUF427"/>
</dbReference>
<comment type="caution">
    <text evidence="2">The sequence shown here is derived from an EMBL/GenBank/DDBJ whole genome shotgun (WGS) entry which is preliminary data.</text>
</comment>
<evidence type="ECO:0000313" key="2">
    <source>
        <dbReference type="EMBL" id="TQS43008.1"/>
    </source>
</evidence>
<dbReference type="Proteomes" id="UP000317982">
    <property type="component" value="Unassembled WGS sequence"/>
</dbReference>
<dbReference type="OrthoDB" id="285364at2"/>
<evidence type="ECO:0000259" key="1">
    <source>
        <dbReference type="Pfam" id="PF04248"/>
    </source>
</evidence>
<organism evidence="2 3">
    <name type="scientific">Cryptosporangium phraense</name>
    <dbReference type="NCBI Taxonomy" id="2593070"/>
    <lineage>
        <taxon>Bacteria</taxon>
        <taxon>Bacillati</taxon>
        <taxon>Actinomycetota</taxon>
        <taxon>Actinomycetes</taxon>
        <taxon>Cryptosporangiales</taxon>
        <taxon>Cryptosporangiaceae</taxon>
        <taxon>Cryptosporangium</taxon>
    </lineage>
</organism>
<feature type="domain" description="DUF427" evidence="1">
    <location>
        <begin position="135"/>
        <end position="224"/>
    </location>
</feature>
<protein>
    <submittedName>
        <fullName evidence="2">DUF427 domain-containing protein</fullName>
    </submittedName>
</protein>
<dbReference type="Gene3D" id="2.170.150.40">
    <property type="entry name" value="Domain of unknown function (DUF427)"/>
    <property type="match status" value="2"/>
</dbReference>
<dbReference type="InParanoid" id="A0A545ANU9"/>
<accession>A0A545ANU9</accession>